<evidence type="ECO:0000256" key="1">
    <source>
        <dbReference type="ARBA" id="ARBA00022679"/>
    </source>
</evidence>
<feature type="compositionally biased region" description="Basic and acidic residues" evidence="5">
    <location>
        <begin position="524"/>
        <end position="541"/>
    </location>
</feature>
<dbReference type="GO" id="GO:0004674">
    <property type="term" value="F:protein serine/threonine kinase activity"/>
    <property type="evidence" value="ECO:0007669"/>
    <property type="project" value="TreeGrafter"/>
</dbReference>
<feature type="region of interest" description="Disordered" evidence="5">
    <location>
        <begin position="649"/>
        <end position="673"/>
    </location>
</feature>
<dbReference type="PROSITE" id="PS50011">
    <property type="entry name" value="PROTEIN_KINASE_DOM"/>
    <property type="match status" value="1"/>
</dbReference>
<feature type="region of interest" description="Disordered" evidence="5">
    <location>
        <begin position="390"/>
        <end position="483"/>
    </location>
</feature>
<feature type="compositionally biased region" description="Low complexity" evidence="5">
    <location>
        <begin position="424"/>
        <end position="439"/>
    </location>
</feature>
<dbReference type="KEGG" id="cfus:CYFUS_009630"/>
<evidence type="ECO:0000259" key="6">
    <source>
        <dbReference type="PROSITE" id="PS50011"/>
    </source>
</evidence>
<keyword evidence="2" id="KW-0547">Nucleotide-binding</keyword>
<organism evidence="7 8">
    <name type="scientific">Cystobacter fuscus</name>
    <dbReference type="NCBI Taxonomy" id="43"/>
    <lineage>
        <taxon>Bacteria</taxon>
        <taxon>Pseudomonadati</taxon>
        <taxon>Myxococcota</taxon>
        <taxon>Myxococcia</taxon>
        <taxon>Myxococcales</taxon>
        <taxon>Cystobacterineae</taxon>
        <taxon>Archangiaceae</taxon>
        <taxon>Cystobacter</taxon>
    </lineage>
</organism>
<dbReference type="Gene3D" id="1.10.510.10">
    <property type="entry name" value="Transferase(Phosphotransferase) domain 1"/>
    <property type="match status" value="1"/>
</dbReference>
<keyword evidence="4" id="KW-0067">ATP-binding</keyword>
<dbReference type="InterPro" id="IPR013229">
    <property type="entry name" value="PEGA"/>
</dbReference>
<gene>
    <name evidence="7" type="ORF">CYFUS_009630</name>
</gene>
<dbReference type="CDD" id="cd14014">
    <property type="entry name" value="STKc_PknB_like"/>
    <property type="match status" value="1"/>
</dbReference>
<dbReference type="PROSITE" id="PS00109">
    <property type="entry name" value="PROTEIN_KINASE_TYR"/>
    <property type="match status" value="1"/>
</dbReference>
<keyword evidence="1" id="KW-0808">Transferase</keyword>
<dbReference type="PANTHER" id="PTHR43289">
    <property type="entry name" value="MITOGEN-ACTIVATED PROTEIN KINASE KINASE KINASE 20-RELATED"/>
    <property type="match status" value="1"/>
</dbReference>
<dbReference type="InterPro" id="IPR000719">
    <property type="entry name" value="Prot_kinase_dom"/>
</dbReference>
<dbReference type="Pfam" id="PF00069">
    <property type="entry name" value="Pkinase"/>
    <property type="match status" value="1"/>
</dbReference>
<evidence type="ECO:0000313" key="8">
    <source>
        <dbReference type="Proteomes" id="UP000217257"/>
    </source>
</evidence>
<sequence length="914" mass="98788">MRARGQAGEQAGPGGPPPRPGPAPARPGPGAFPVSRLFERSEVCWTSGFPLNDTTRNVAPNAARDFGRYELVSKLASGGMAVTYRATMRGAAGVTKPVVIKQILPHFADDPAFVEMFISEARVAAALTHGNIAQVFDFGEIDGQYFLAMEFVHGQPLSKVLRRAQRAGLPSLPIPLALYIASQICDGLDYAHRHLDDNGEPLGLVHRDVSPDNVLISYEGQVKVIDFGIAKATSVVEGNTSPGMVKGKYPYFSTEQARGEQDLDARSDTFAVGVVLYEMLCGRRPYDGDFVTVLPKLLAGDYPRPSSLNPAIAPEVELVLATAMALEREQRYPTAQAFSEALREQLYSAWPRFSPSMASQLLGHLFAEDLAAEGRRVEVTPAFLEQLAEWQQQTSVGPRPASAGTGRPRSRPASDGEISGPMLSNPGARPPSSRSGSNGVARASQPGGVRPISSTTGRRVSSAGVVRVPAASPPREAPAPETMAGPLTDARVLESPNEPHDNTPLDIEVPSVTHITALEGTPGDPREQRARQEKEREEKQRRMVRQLSIPLFALALLGLLYLVFSPKKASEEEAAMRAPLWLTSTPPGATVKLNGKDVPGVTPLFVPDVPIYEASTFVLTLPGYRTWTKRFTPTAIDKPTLNAVFEPLEEQPPPQAAPPPEPAAAPEQPDLSRNEVDYPTRLFVLRPRYNAFVVDGLATASLELNPRVAYAVSTDGSASLAAGRGGGTGTLAYFAEGDDLPADESFGLLGPSTRTLKGVRRLHVFLLDDDLADNSGTVRVNLRQSQFVAPRSLTFDATRDALVLAPEQQFVLRGLNPDAIYMLTVRDDVAELRVGPTGRTRHVLCVESNQKSARRSHRLLESGKRFQVTGADTLRCAFPDVRVEDNAGAFEVDIVDVTEMSRKERADALRGPLR</sequence>
<dbReference type="PANTHER" id="PTHR43289:SF6">
    <property type="entry name" value="SERINE_THREONINE-PROTEIN KINASE NEKL-3"/>
    <property type="match status" value="1"/>
</dbReference>
<protein>
    <recommendedName>
        <fullName evidence="6">Protein kinase domain-containing protein</fullName>
    </recommendedName>
</protein>
<accession>A0A250JKJ5</accession>
<feature type="region of interest" description="Disordered" evidence="5">
    <location>
        <begin position="1"/>
        <end position="32"/>
    </location>
</feature>
<evidence type="ECO:0000256" key="2">
    <source>
        <dbReference type="ARBA" id="ARBA00022741"/>
    </source>
</evidence>
<dbReference type="Proteomes" id="UP000217257">
    <property type="component" value="Chromosome"/>
</dbReference>
<name>A0A250JKJ5_9BACT</name>
<evidence type="ECO:0000256" key="4">
    <source>
        <dbReference type="ARBA" id="ARBA00022840"/>
    </source>
</evidence>
<dbReference type="Gene3D" id="3.30.200.20">
    <property type="entry name" value="Phosphorylase Kinase, domain 1"/>
    <property type="match status" value="1"/>
</dbReference>
<dbReference type="AlphaFoldDB" id="A0A250JKJ5"/>
<feature type="domain" description="Protein kinase" evidence="6">
    <location>
        <begin position="69"/>
        <end position="347"/>
    </location>
</feature>
<dbReference type="EMBL" id="CP022098">
    <property type="protein sequence ID" value="ATB44148.1"/>
    <property type="molecule type" value="Genomic_DNA"/>
</dbReference>
<reference evidence="7 8" key="1">
    <citation type="submission" date="2017-06" db="EMBL/GenBank/DDBJ databases">
        <title>Sequencing and comparative analysis of myxobacterial genomes.</title>
        <authorList>
            <person name="Rupp O."/>
            <person name="Goesmann A."/>
            <person name="Sogaard-Andersen L."/>
        </authorList>
    </citation>
    <scope>NUCLEOTIDE SEQUENCE [LARGE SCALE GENOMIC DNA]</scope>
    <source>
        <strain evidence="7 8">DSM 52655</strain>
    </source>
</reference>
<dbReference type="InterPro" id="IPR008266">
    <property type="entry name" value="Tyr_kinase_AS"/>
</dbReference>
<feature type="compositionally biased region" description="Pro residues" evidence="5">
    <location>
        <begin position="650"/>
        <end position="663"/>
    </location>
</feature>
<proteinExistence type="predicted"/>
<evidence type="ECO:0000256" key="3">
    <source>
        <dbReference type="ARBA" id="ARBA00022777"/>
    </source>
</evidence>
<dbReference type="Pfam" id="PF08308">
    <property type="entry name" value="PEGA"/>
    <property type="match status" value="1"/>
</dbReference>
<keyword evidence="3" id="KW-0418">Kinase</keyword>
<feature type="compositionally biased region" description="Pro residues" evidence="5">
    <location>
        <begin position="14"/>
        <end position="27"/>
    </location>
</feature>
<feature type="compositionally biased region" description="Low complexity" evidence="5">
    <location>
        <begin position="1"/>
        <end position="10"/>
    </location>
</feature>
<feature type="region of interest" description="Disordered" evidence="5">
    <location>
        <begin position="516"/>
        <end position="541"/>
    </location>
</feature>
<feature type="compositionally biased region" description="Low complexity" evidence="5">
    <location>
        <begin position="457"/>
        <end position="470"/>
    </location>
</feature>
<dbReference type="InterPro" id="IPR011009">
    <property type="entry name" value="Kinase-like_dom_sf"/>
</dbReference>
<evidence type="ECO:0000313" key="7">
    <source>
        <dbReference type="EMBL" id="ATB44148.1"/>
    </source>
</evidence>
<dbReference type="GO" id="GO:0005524">
    <property type="term" value="F:ATP binding"/>
    <property type="evidence" value="ECO:0007669"/>
    <property type="project" value="UniProtKB-KW"/>
</dbReference>
<evidence type="ECO:0000256" key="5">
    <source>
        <dbReference type="SAM" id="MobiDB-lite"/>
    </source>
</evidence>
<dbReference type="SUPFAM" id="SSF56112">
    <property type="entry name" value="Protein kinase-like (PK-like)"/>
    <property type="match status" value="1"/>
</dbReference>